<proteinExistence type="inferred from homology"/>
<evidence type="ECO:0000256" key="1">
    <source>
        <dbReference type="ARBA" id="ARBA00022679"/>
    </source>
</evidence>
<keyword evidence="1 2" id="KW-0808">Transferase</keyword>
<feature type="region of interest" description="Disordered" evidence="3">
    <location>
        <begin position="1"/>
        <end position="27"/>
    </location>
</feature>
<name>A0ABD0ZF39_9HEMI</name>
<feature type="compositionally biased region" description="Low complexity" evidence="3">
    <location>
        <begin position="12"/>
        <end position="27"/>
    </location>
</feature>
<dbReference type="InterPro" id="IPR045322">
    <property type="entry name" value="HECTD1/TRIP12-like"/>
</dbReference>
<sequence>STPVINVHKRGSWLSSPSTPTPTPTHTLSSCTVQQVLDLLKHLYVLTQNKDDILYFGNDLYENEVVMTKEDLHSKKVTNKLLQQLQDPLVLSAGALPTWCEHLTQEFPFLFPFDTRHLYFTCTAFGASRSIVWLQGQRDVNLERQRGPGLSPRRDDPHEYRVGRLKHERVKVPREGDLLAWAMQVMTLHAPRKSILEVEFQGEEGTGLGPTLEFYALVAAELQRKDLGLWICDDEMPGGTPVDLGEGMKPPGYYVRRPNGLFPAPLPQVNFFFPFLLKLF</sequence>
<dbReference type="InterPro" id="IPR035983">
    <property type="entry name" value="Hect_E3_ubiquitin_ligase"/>
</dbReference>
<dbReference type="Proteomes" id="UP001558652">
    <property type="component" value="Unassembled WGS sequence"/>
</dbReference>
<comment type="function">
    <text evidence="2">E3 ubiquitin-protein ligase which accepts ubiquitin from an E2 ubiquitin-conjugating enzyme in the form of a thioester and then directly transfers the ubiquitin to targeted substrates.</text>
</comment>
<organism evidence="4 5">
    <name type="scientific">Ranatra chinensis</name>
    <dbReference type="NCBI Taxonomy" id="642074"/>
    <lineage>
        <taxon>Eukaryota</taxon>
        <taxon>Metazoa</taxon>
        <taxon>Ecdysozoa</taxon>
        <taxon>Arthropoda</taxon>
        <taxon>Hexapoda</taxon>
        <taxon>Insecta</taxon>
        <taxon>Pterygota</taxon>
        <taxon>Neoptera</taxon>
        <taxon>Paraneoptera</taxon>
        <taxon>Hemiptera</taxon>
        <taxon>Heteroptera</taxon>
        <taxon>Panheteroptera</taxon>
        <taxon>Nepomorpha</taxon>
        <taxon>Nepidae</taxon>
        <taxon>Ranatrinae</taxon>
        <taxon>Ranatra</taxon>
    </lineage>
</organism>
<dbReference type="GO" id="GO:0006511">
    <property type="term" value="P:ubiquitin-dependent protein catabolic process"/>
    <property type="evidence" value="ECO:0007669"/>
    <property type="project" value="UniProtKB-UniRule"/>
</dbReference>
<evidence type="ECO:0000313" key="5">
    <source>
        <dbReference type="Proteomes" id="UP001558652"/>
    </source>
</evidence>
<evidence type="ECO:0000313" key="4">
    <source>
        <dbReference type="EMBL" id="KAL1139403.1"/>
    </source>
</evidence>
<reference evidence="4 5" key="1">
    <citation type="submission" date="2024-07" db="EMBL/GenBank/DDBJ databases">
        <title>Chromosome-level genome assembly of the water stick insect Ranatra chinensis (Heteroptera: Nepidae).</title>
        <authorList>
            <person name="Liu X."/>
        </authorList>
    </citation>
    <scope>NUCLEOTIDE SEQUENCE [LARGE SCALE GENOMIC DNA]</scope>
    <source>
        <strain evidence="4">Cailab_2021Rc</strain>
        <tissue evidence="4">Muscle</tissue>
    </source>
</reference>
<dbReference type="AlphaFoldDB" id="A0ABD0ZF39"/>
<dbReference type="Gene3D" id="3.90.1750.10">
    <property type="entry name" value="Hect, E3 ligase catalytic domains"/>
    <property type="match status" value="1"/>
</dbReference>
<feature type="non-terminal residue" evidence="4">
    <location>
        <position position="1"/>
    </location>
</feature>
<keyword evidence="5" id="KW-1185">Reference proteome</keyword>
<dbReference type="PANTHER" id="PTHR45670:SF1">
    <property type="entry name" value="E3 UBIQUITIN-PROTEIN LIGASE HECTD1"/>
    <property type="match status" value="1"/>
</dbReference>
<comment type="caution">
    <text evidence="4">The sequence shown here is derived from an EMBL/GenBank/DDBJ whole genome shotgun (WGS) entry which is preliminary data.</text>
</comment>
<comment type="catalytic activity">
    <reaction evidence="2">
        <text>S-ubiquitinyl-[E2 ubiquitin-conjugating enzyme]-L-cysteine + [acceptor protein]-L-lysine = [E2 ubiquitin-conjugating enzyme]-L-cysteine + N(6)-ubiquitinyl-[acceptor protein]-L-lysine.</text>
        <dbReference type="EC" id="2.3.2.26"/>
    </reaction>
</comment>
<comment type="pathway">
    <text evidence="2">Protein modification; protein ubiquitination.</text>
</comment>
<evidence type="ECO:0000256" key="2">
    <source>
        <dbReference type="RuleBase" id="RU369009"/>
    </source>
</evidence>
<dbReference type="SUPFAM" id="SSF56204">
    <property type="entry name" value="Hect, E3 ligase catalytic domain"/>
    <property type="match status" value="1"/>
</dbReference>
<accession>A0ABD0ZF39</accession>
<dbReference type="EMBL" id="JBFDAA010000002">
    <property type="protein sequence ID" value="KAL1139403.1"/>
    <property type="molecule type" value="Genomic_DNA"/>
</dbReference>
<dbReference type="PANTHER" id="PTHR45670">
    <property type="entry name" value="E3 UBIQUITIN-PROTEIN LIGASE TRIP12"/>
    <property type="match status" value="1"/>
</dbReference>
<gene>
    <name evidence="4" type="ORF">AAG570_006387</name>
</gene>
<comment type="similarity">
    <text evidence="2">Belongs to the UPL family. K-HECT subfamily.</text>
</comment>
<evidence type="ECO:0000256" key="3">
    <source>
        <dbReference type="SAM" id="MobiDB-lite"/>
    </source>
</evidence>
<protein>
    <recommendedName>
        <fullName evidence="2">E3 ubiquitin-protein ligase</fullName>
        <ecNumber evidence="2">2.3.2.26</ecNumber>
    </recommendedName>
</protein>
<keyword evidence="2" id="KW-0833">Ubl conjugation pathway</keyword>
<dbReference type="GO" id="GO:0061630">
    <property type="term" value="F:ubiquitin protein ligase activity"/>
    <property type="evidence" value="ECO:0007669"/>
    <property type="project" value="UniProtKB-UniRule"/>
</dbReference>
<dbReference type="EC" id="2.3.2.26" evidence="2"/>